<accession>A0A2S5JFG0</accession>
<evidence type="ECO:0000259" key="2">
    <source>
        <dbReference type="PROSITE" id="PS50234"/>
    </source>
</evidence>
<gene>
    <name evidence="3" type="ORF">LV82_02329</name>
</gene>
<dbReference type="Pfam" id="PF06707">
    <property type="entry name" value="DUF1194"/>
    <property type="match status" value="1"/>
</dbReference>
<dbReference type="InterPro" id="IPR036465">
    <property type="entry name" value="vWFA_dom_sf"/>
</dbReference>
<dbReference type="PROSITE" id="PS50234">
    <property type="entry name" value="VWFA"/>
    <property type="match status" value="1"/>
</dbReference>
<dbReference type="SUPFAM" id="SSF53300">
    <property type="entry name" value="vWA-like"/>
    <property type="match status" value="1"/>
</dbReference>
<dbReference type="AlphaFoldDB" id="A0A2S5JFG0"/>
<reference evidence="3 4" key="1">
    <citation type="submission" date="2018-01" db="EMBL/GenBank/DDBJ databases">
        <title>Genomic Encyclopedia of Archaeal and Bacterial Type Strains, Phase II (KMG-II): from individual species to whole genera.</title>
        <authorList>
            <person name="Goeker M."/>
        </authorList>
    </citation>
    <scope>NUCLEOTIDE SEQUENCE [LARGE SCALE GENOMIC DNA]</scope>
    <source>
        <strain evidence="3 4">DSM 12048</strain>
    </source>
</reference>
<dbReference type="InterPro" id="IPR010607">
    <property type="entry name" value="DUF1194"/>
</dbReference>
<proteinExistence type="predicted"/>
<dbReference type="EMBL" id="PRDS01000007">
    <property type="protein sequence ID" value="PPB80045.1"/>
    <property type="molecule type" value="Genomic_DNA"/>
</dbReference>
<keyword evidence="4" id="KW-1185">Reference proteome</keyword>
<evidence type="ECO:0000313" key="3">
    <source>
        <dbReference type="EMBL" id="PPB80045.1"/>
    </source>
</evidence>
<dbReference type="Gene3D" id="3.40.50.410">
    <property type="entry name" value="von Willebrand factor, type A domain"/>
    <property type="match status" value="1"/>
</dbReference>
<feature type="domain" description="VWFA" evidence="2">
    <location>
        <begin position="29"/>
        <end position="219"/>
    </location>
</feature>
<sequence>MSSASLSRVLILLAAMAGSAVRVHACEVALVLAIDVSGSIDRAEYRLQTEGLARALEDPELIDALVATQAALSVLQWSGAGQQTVTLSWQRMNSAATVAEFAARARAMPRAFEASDTAVGEALAFAAALFSSAPDCRRRVIDISGDGPQNAGMPLDLGRMAALRSRAQINAIAIEDMGRATPISTYYARHVTSPDGFVVTARGLSDYPRAIRDKILREITRPTG</sequence>
<comment type="caution">
    <text evidence="3">The sequence shown here is derived from an EMBL/GenBank/DDBJ whole genome shotgun (WGS) entry which is preliminary data.</text>
</comment>
<protein>
    <submittedName>
        <fullName evidence="3">Ca-activated chloride channel family protein</fullName>
    </submittedName>
</protein>
<feature type="signal peptide" evidence="1">
    <location>
        <begin position="1"/>
        <end position="25"/>
    </location>
</feature>
<evidence type="ECO:0000313" key="4">
    <source>
        <dbReference type="Proteomes" id="UP000239736"/>
    </source>
</evidence>
<organism evidence="3 4">
    <name type="scientific">Albidovulum inexpectatum</name>
    <dbReference type="NCBI Taxonomy" id="196587"/>
    <lineage>
        <taxon>Bacteria</taxon>
        <taxon>Pseudomonadati</taxon>
        <taxon>Pseudomonadota</taxon>
        <taxon>Alphaproteobacteria</taxon>
        <taxon>Rhodobacterales</taxon>
        <taxon>Paracoccaceae</taxon>
        <taxon>Albidovulum</taxon>
    </lineage>
</organism>
<dbReference type="Proteomes" id="UP000239736">
    <property type="component" value="Unassembled WGS sequence"/>
</dbReference>
<dbReference type="InterPro" id="IPR002035">
    <property type="entry name" value="VWF_A"/>
</dbReference>
<evidence type="ECO:0000256" key="1">
    <source>
        <dbReference type="SAM" id="SignalP"/>
    </source>
</evidence>
<keyword evidence="1" id="KW-0732">Signal</keyword>
<feature type="chain" id="PRO_5015453842" evidence="1">
    <location>
        <begin position="26"/>
        <end position="224"/>
    </location>
</feature>
<dbReference type="RefSeq" id="WP_342750187.1">
    <property type="nucleotide sequence ID" value="NZ_PRDS01000007.1"/>
</dbReference>
<name>A0A2S5JFG0_9RHOB</name>